<reference evidence="7" key="1">
    <citation type="journal article" date="2020" name="Nat. Ecol. Evol.">
        <title>Deeply conserved synteny resolves early events in vertebrate evolution.</title>
        <authorList>
            <person name="Simakov O."/>
            <person name="Marletaz F."/>
            <person name="Yue J.X."/>
            <person name="O'Connell B."/>
            <person name="Jenkins J."/>
            <person name="Brandt A."/>
            <person name="Calef R."/>
            <person name="Tung C.H."/>
            <person name="Huang T.K."/>
            <person name="Schmutz J."/>
            <person name="Satoh N."/>
            <person name="Yu J.K."/>
            <person name="Putnam N.H."/>
            <person name="Green R.E."/>
            <person name="Rokhsar D.S."/>
        </authorList>
    </citation>
    <scope>NUCLEOTIDE SEQUENCE [LARGE SCALE GENOMIC DNA]</scope>
    <source>
        <strain evidence="7">S238N-H82</strain>
    </source>
</reference>
<sequence length="701" mass="80387">MPDMKRSLTIDEVPDVHKEPYVLTGYRPPQQPWRFYLMSIFSQHNETVNVWTHLLPCFYVLWLLKTYSDEVSFASDVSSTLLLLFGTSVFTSQFLSACAHLLHSRSVAAYYVTFIFDYLGIAYHSYTSGTVQYFLSSEASFFHAVHPWYPWACVLFSCCYFAVNAYSHVRYRRCHSERAMIQVVSFGMTYLWTVSPVIHRIYSDVYNGTADDVTLMHVNHILLVAIAGFFHGSGVPQKFFPGMCDVIGHGHQIFHVASSTSITLQLKASFADLQNRRHLDLARIRPTDMSITAYLVVLFTSYGYITVIFVRKALSKANYKDKTEKFLKLFCPPGFCKTFIGRPMIIIDHTGYSEELLRHSASTQHGHRFEVFQTTPTTLTTMSGMKRSMTIDEVPDVHKEPYVLTGYRHPQQSWRFYLMSIFSQHNETMNVWTHLIPCFYVLWLLKTYSDEVSFASDVSSTLLLLFGTSVFTSQFLSACAHLLHSRSVAAYYVTFIFDYLGIAYHSYTSGTVQYFLSSEVSFFHAVHPWYPWACVLFSCCYFAVNAYSHVRYRRCHSERAMIQVVSFGMTYLWTVSPVIHRIYSDVYNGTADDVTWMHVNHILLVAIAGFFHGSGVPQKFFPGMCDVIGHGHQIFHVASSTSITLQLKASFADLQNRRHLDLARIRPTDMSITAYLVVLFTSYGYITVIFVRKALSKANYS</sequence>
<evidence type="ECO:0000313" key="7">
    <source>
        <dbReference type="Proteomes" id="UP000001554"/>
    </source>
</evidence>
<dbReference type="AlphaFoldDB" id="A0A9J7N7A5"/>
<dbReference type="GO" id="GO:0003707">
    <property type="term" value="F:nuclear steroid receptor activity"/>
    <property type="evidence" value="ECO:0000318"/>
    <property type="project" value="GO_Central"/>
</dbReference>
<dbReference type="GO" id="GO:0005886">
    <property type="term" value="C:plasma membrane"/>
    <property type="evidence" value="ECO:0000318"/>
    <property type="project" value="GO_Central"/>
</dbReference>
<dbReference type="Pfam" id="PF03006">
    <property type="entry name" value="HlyIII"/>
    <property type="match status" value="2"/>
</dbReference>
<proteinExistence type="inferred from homology"/>
<keyword evidence="5 6" id="KW-0472">Membrane</keyword>
<dbReference type="KEGG" id="bfo:118427116"/>
<comment type="subcellular location">
    <subcellularLocation>
        <location evidence="1">Membrane</location>
        <topology evidence="1">Multi-pass membrane protein</topology>
    </subcellularLocation>
</comment>
<feature type="transmembrane region" description="Helical" evidence="6">
    <location>
        <begin position="560"/>
        <end position="583"/>
    </location>
</feature>
<evidence type="ECO:0000313" key="8">
    <source>
        <dbReference type="RefSeq" id="XP_035692644.1"/>
    </source>
</evidence>
<dbReference type="InterPro" id="IPR004254">
    <property type="entry name" value="AdipoR/HlyIII-related"/>
</dbReference>
<dbReference type="OMA" id="AVNAYSH"/>
<feature type="transmembrane region" description="Helical" evidence="6">
    <location>
        <begin position="291"/>
        <end position="310"/>
    </location>
</feature>
<evidence type="ECO:0000256" key="2">
    <source>
        <dbReference type="ARBA" id="ARBA00007018"/>
    </source>
</evidence>
<gene>
    <name evidence="8" type="primary">LOC118427116</name>
</gene>
<dbReference type="GO" id="GO:0005496">
    <property type="term" value="F:steroid binding"/>
    <property type="evidence" value="ECO:0000318"/>
    <property type="project" value="GO_Central"/>
</dbReference>
<protein>
    <submittedName>
        <fullName evidence="8">Uncharacterized protein LOC118427116</fullName>
    </submittedName>
</protein>
<feature type="transmembrane region" description="Helical" evidence="6">
    <location>
        <begin position="179"/>
        <end position="202"/>
    </location>
</feature>
<evidence type="ECO:0000256" key="5">
    <source>
        <dbReference type="ARBA" id="ARBA00023136"/>
    </source>
</evidence>
<dbReference type="GO" id="GO:0048545">
    <property type="term" value="P:response to steroid hormone"/>
    <property type="evidence" value="ECO:0000318"/>
    <property type="project" value="GO_Central"/>
</dbReference>
<feature type="transmembrane region" description="Helical" evidence="6">
    <location>
        <begin position="214"/>
        <end position="232"/>
    </location>
</feature>
<dbReference type="Proteomes" id="UP000001554">
    <property type="component" value="Chromosome 12"/>
</dbReference>
<feature type="transmembrane region" description="Helical" evidence="6">
    <location>
        <begin position="80"/>
        <end position="102"/>
    </location>
</feature>
<comment type="similarity">
    <text evidence="2">Belongs to the ADIPOR family.</text>
</comment>
<dbReference type="GeneID" id="118427116"/>
<evidence type="ECO:0000256" key="6">
    <source>
        <dbReference type="SAM" id="Phobius"/>
    </source>
</evidence>
<feature type="transmembrane region" description="Helical" evidence="6">
    <location>
        <begin position="48"/>
        <end position="68"/>
    </location>
</feature>
<keyword evidence="3 6" id="KW-0812">Transmembrane</keyword>
<evidence type="ECO:0000256" key="4">
    <source>
        <dbReference type="ARBA" id="ARBA00022989"/>
    </source>
</evidence>
<feature type="transmembrane region" description="Helical" evidence="6">
    <location>
        <begin position="148"/>
        <end position="167"/>
    </location>
</feature>
<evidence type="ECO:0000256" key="3">
    <source>
        <dbReference type="ARBA" id="ARBA00022692"/>
    </source>
</evidence>
<evidence type="ECO:0000256" key="1">
    <source>
        <dbReference type="ARBA" id="ARBA00004141"/>
    </source>
</evidence>
<name>A0A9J7N7A5_BRAFL</name>
<feature type="transmembrane region" description="Helical" evidence="6">
    <location>
        <begin position="595"/>
        <end position="614"/>
    </location>
</feature>
<reference evidence="8" key="2">
    <citation type="submission" date="2025-08" db="UniProtKB">
        <authorList>
            <consortium name="RefSeq"/>
        </authorList>
    </citation>
    <scope>IDENTIFICATION</scope>
    <source>
        <strain evidence="8">S238N-H82</strain>
        <tissue evidence="8">Testes</tissue>
    </source>
</reference>
<feature type="transmembrane region" description="Helical" evidence="6">
    <location>
        <begin position="529"/>
        <end position="548"/>
    </location>
</feature>
<feature type="transmembrane region" description="Helical" evidence="6">
    <location>
        <begin position="461"/>
        <end position="483"/>
    </location>
</feature>
<feature type="transmembrane region" description="Helical" evidence="6">
    <location>
        <begin position="672"/>
        <end position="691"/>
    </location>
</feature>
<keyword evidence="4 6" id="KW-1133">Transmembrane helix</keyword>
<organism evidence="7 8">
    <name type="scientific">Branchiostoma floridae</name>
    <name type="common">Florida lancelet</name>
    <name type="synonym">Amphioxus</name>
    <dbReference type="NCBI Taxonomy" id="7739"/>
    <lineage>
        <taxon>Eukaryota</taxon>
        <taxon>Metazoa</taxon>
        <taxon>Chordata</taxon>
        <taxon>Cephalochordata</taxon>
        <taxon>Leptocardii</taxon>
        <taxon>Amphioxiformes</taxon>
        <taxon>Branchiostomatidae</taxon>
        <taxon>Branchiostoma</taxon>
    </lineage>
</organism>
<dbReference type="RefSeq" id="XP_035692644.1">
    <property type="nucleotide sequence ID" value="XM_035836751.1"/>
</dbReference>
<feature type="transmembrane region" description="Helical" evidence="6">
    <location>
        <begin position="109"/>
        <end position="128"/>
    </location>
</feature>
<dbReference type="PANTHER" id="PTHR20855">
    <property type="entry name" value="ADIPOR/PROGESTIN RECEPTOR-RELATED"/>
    <property type="match status" value="1"/>
</dbReference>
<dbReference type="PANTHER" id="PTHR20855:SF92">
    <property type="entry name" value="PROGESTIN AND ADIPOQ RECEPTOR FAMILY MEMBER 3-LIKE"/>
    <property type="match status" value="1"/>
</dbReference>
<accession>A0A9J7N7A5</accession>
<feature type="transmembrane region" description="Helical" evidence="6">
    <location>
        <begin position="490"/>
        <end position="509"/>
    </location>
</feature>
<keyword evidence="7" id="KW-1185">Reference proteome</keyword>
<dbReference type="OrthoDB" id="535992at2759"/>